<dbReference type="Pfam" id="PF00041">
    <property type="entry name" value="fn3"/>
    <property type="match status" value="1"/>
</dbReference>
<dbReference type="Gene3D" id="2.60.40.10">
    <property type="entry name" value="Immunoglobulins"/>
    <property type="match status" value="3"/>
</dbReference>
<feature type="signal peptide" evidence="5">
    <location>
        <begin position="1"/>
        <end position="21"/>
    </location>
</feature>
<proteinExistence type="predicted"/>
<evidence type="ECO:0000256" key="5">
    <source>
        <dbReference type="SAM" id="SignalP"/>
    </source>
</evidence>
<dbReference type="AlphaFoldDB" id="A0AAV2RAE7"/>
<accession>A0AAV2RAE7</accession>
<evidence type="ECO:0000259" key="6">
    <source>
        <dbReference type="PROSITE" id="PS50835"/>
    </source>
</evidence>
<dbReference type="PANTHER" id="PTHR12231:SF259">
    <property type="entry name" value="FACTOR OF INTERPULSE INTERVAL-RELATED"/>
    <property type="match status" value="1"/>
</dbReference>
<dbReference type="Proteomes" id="UP001497623">
    <property type="component" value="Unassembled WGS sequence"/>
</dbReference>
<keyword evidence="1 5" id="KW-0732">Signal</keyword>
<keyword evidence="2" id="KW-0677">Repeat</keyword>
<name>A0AAV2RAE7_MEGNR</name>
<dbReference type="InterPro" id="IPR036116">
    <property type="entry name" value="FN3_sf"/>
</dbReference>
<dbReference type="SMART" id="SM00408">
    <property type="entry name" value="IGc2"/>
    <property type="match status" value="2"/>
</dbReference>
<protein>
    <submittedName>
        <fullName evidence="8">Uncharacterized protein</fullName>
    </submittedName>
</protein>
<evidence type="ECO:0000256" key="4">
    <source>
        <dbReference type="ARBA" id="ARBA00023319"/>
    </source>
</evidence>
<reference evidence="8 9" key="1">
    <citation type="submission" date="2024-05" db="EMBL/GenBank/DDBJ databases">
        <authorList>
            <person name="Wallberg A."/>
        </authorList>
    </citation>
    <scope>NUCLEOTIDE SEQUENCE [LARGE SCALE GENOMIC DNA]</scope>
</reference>
<evidence type="ECO:0000256" key="2">
    <source>
        <dbReference type="ARBA" id="ARBA00022737"/>
    </source>
</evidence>
<dbReference type="PANTHER" id="PTHR12231">
    <property type="entry name" value="CTX-RELATED TYPE I TRANSMEMBRANE PROTEIN"/>
    <property type="match status" value="1"/>
</dbReference>
<dbReference type="PROSITE" id="PS50853">
    <property type="entry name" value="FN3"/>
    <property type="match status" value="1"/>
</dbReference>
<dbReference type="SMART" id="SM00060">
    <property type="entry name" value="FN3"/>
    <property type="match status" value="1"/>
</dbReference>
<dbReference type="SUPFAM" id="SSF48726">
    <property type="entry name" value="Immunoglobulin"/>
    <property type="match status" value="2"/>
</dbReference>
<dbReference type="Pfam" id="PF13927">
    <property type="entry name" value="Ig_3"/>
    <property type="match status" value="2"/>
</dbReference>
<dbReference type="InterPro" id="IPR003961">
    <property type="entry name" value="FN3_dom"/>
</dbReference>
<dbReference type="PROSITE" id="PS50835">
    <property type="entry name" value="IG_LIKE"/>
    <property type="match status" value="2"/>
</dbReference>
<dbReference type="GO" id="GO:0030154">
    <property type="term" value="P:cell differentiation"/>
    <property type="evidence" value="ECO:0007669"/>
    <property type="project" value="UniProtKB-ARBA"/>
</dbReference>
<feature type="non-terminal residue" evidence="8">
    <location>
        <position position="436"/>
    </location>
</feature>
<comment type="caution">
    <text evidence="8">The sequence shown here is derived from an EMBL/GenBank/DDBJ whole genome shotgun (WGS) entry which is preliminary data.</text>
</comment>
<organism evidence="8 9">
    <name type="scientific">Meganyctiphanes norvegica</name>
    <name type="common">Northern krill</name>
    <name type="synonym">Thysanopoda norvegica</name>
    <dbReference type="NCBI Taxonomy" id="48144"/>
    <lineage>
        <taxon>Eukaryota</taxon>
        <taxon>Metazoa</taxon>
        <taxon>Ecdysozoa</taxon>
        <taxon>Arthropoda</taxon>
        <taxon>Crustacea</taxon>
        <taxon>Multicrustacea</taxon>
        <taxon>Malacostraca</taxon>
        <taxon>Eumalacostraca</taxon>
        <taxon>Eucarida</taxon>
        <taxon>Euphausiacea</taxon>
        <taxon>Euphausiidae</taxon>
        <taxon>Meganyctiphanes</taxon>
    </lineage>
</organism>
<evidence type="ECO:0000256" key="3">
    <source>
        <dbReference type="ARBA" id="ARBA00023157"/>
    </source>
</evidence>
<evidence type="ECO:0000259" key="7">
    <source>
        <dbReference type="PROSITE" id="PS50853"/>
    </source>
</evidence>
<dbReference type="EMBL" id="CAXKWB010016853">
    <property type="protein sequence ID" value="CAL4117298.1"/>
    <property type="molecule type" value="Genomic_DNA"/>
</dbReference>
<feature type="domain" description="Fibronectin type-III" evidence="7">
    <location>
        <begin position="330"/>
        <end position="425"/>
    </location>
</feature>
<dbReference type="GO" id="GO:0009653">
    <property type="term" value="P:anatomical structure morphogenesis"/>
    <property type="evidence" value="ECO:0007669"/>
    <property type="project" value="UniProtKB-ARBA"/>
</dbReference>
<dbReference type="InterPro" id="IPR013783">
    <property type="entry name" value="Ig-like_fold"/>
</dbReference>
<feature type="domain" description="Ig-like" evidence="6">
    <location>
        <begin position="235"/>
        <end position="326"/>
    </location>
</feature>
<dbReference type="CDD" id="cd00063">
    <property type="entry name" value="FN3"/>
    <property type="match status" value="1"/>
</dbReference>
<keyword evidence="9" id="KW-1185">Reference proteome</keyword>
<evidence type="ECO:0000313" key="9">
    <source>
        <dbReference type="Proteomes" id="UP001497623"/>
    </source>
</evidence>
<dbReference type="InterPro" id="IPR003598">
    <property type="entry name" value="Ig_sub2"/>
</dbReference>
<evidence type="ECO:0000313" key="8">
    <source>
        <dbReference type="EMBL" id="CAL4117298.1"/>
    </source>
</evidence>
<feature type="chain" id="PRO_5043405078" evidence="5">
    <location>
        <begin position="22"/>
        <end position="436"/>
    </location>
</feature>
<feature type="domain" description="Ig-like" evidence="6">
    <location>
        <begin position="149"/>
        <end position="220"/>
    </location>
</feature>
<dbReference type="SMART" id="SM00409">
    <property type="entry name" value="IG"/>
    <property type="match status" value="3"/>
</dbReference>
<dbReference type="CDD" id="cd00096">
    <property type="entry name" value="Ig"/>
    <property type="match status" value="2"/>
</dbReference>
<gene>
    <name evidence="8" type="ORF">MNOR_LOCUS21160</name>
</gene>
<keyword evidence="4" id="KW-0393">Immunoglobulin domain</keyword>
<dbReference type="InterPro" id="IPR003599">
    <property type="entry name" value="Ig_sub"/>
</dbReference>
<sequence length="436" mass="48115">MHALIKAVAVLLLLLITVTSSDGSLRSPRRRHRSPGQLLEPKTRMQTNMFNRCNGNVRTVVTVQWGPTVVSAGTDCGGSGAHSGVGRIHVEDGKAGHKGVDLVFDSITTKDKGSYTCSANVDGEDVDKSFMLHVIKGLDFSKTEAIQYVEEGLDSTLVCQVESDPKPKNIKWYRNNNAVKKGVKYDLDPAQPGRLIVRNATMSDGGQYKCQALQLTMATSDLGSTIINVNVHHKPQWRGVGNEESQAYGFVHGEVNLTCEAEAEPSANFTWLKDQQPVQLSDTVKIINQDHKSVLQLTLSESDMFGDYTCKAENHLGTLERVIILSEGAKPLQPKAQITKVETQTLELKLIPEEIAEMPILGFKVEYKMKSEDWEDAPSVYFKKGDTYLVNGLLPDTEYNVRVSAKNAAGFSEYTHEIAKKTKPMMASQTDIMTTH</sequence>
<keyword evidence="3" id="KW-1015">Disulfide bond</keyword>
<dbReference type="InterPro" id="IPR007110">
    <property type="entry name" value="Ig-like_dom"/>
</dbReference>
<dbReference type="InterPro" id="IPR036179">
    <property type="entry name" value="Ig-like_dom_sf"/>
</dbReference>
<dbReference type="SUPFAM" id="SSF49265">
    <property type="entry name" value="Fibronectin type III"/>
    <property type="match status" value="1"/>
</dbReference>
<dbReference type="GO" id="GO:0043005">
    <property type="term" value="C:neuron projection"/>
    <property type="evidence" value="ECO:0007669"/>
    <property type="project" value="TreeGrafter"/>
</dbReference>
<evidence type="ECO:0000256" key="1">
    <source>
        <dbReference type="ARBA" id="ARBA00022729"/>
    </source>
</evidence>
<dbReference type="InterPro" id="IPR051170">
    <property type="entry name" value="Neural/epithelial_adhesion"/>
</dbReference>